<evidence type="ECO:0000313" key="2">
    <source>
        <dbReference type="Proteomes" id="UP000182114"/>
    </source>
</evidence>
<dbReference type="AlphaFoldDB" id="A0A1G7HJE4"/>
<dbReference type="RefSeq" id="WP_158399893.1">
    <property type="nucleotide sequence ID" value="NZ_FNBD01000006.1"/>
</dbReference>
<proteinExistence type="predicted"/>
<sequence length="52" mass="6220">MCITIETTDGDDPIEKLKKENGLHYEGDTEIIVLDPYEWELTDWQITIYRFK</sequence>
<reference evidence="2" key="1">
    <citation type="submission" date="2016-10" db="EMBL/GenBank/DDBJ databases">
        <authorList>
            <person name="Varghese N."/>
            <person name="Submissions S."/>
        </authorList>
    </citation>
    <scope>NUCLEOTIDE SEQUENCE [LARGE SCALE GENOMIC DNA]</scope>
    <source>
        <strain evidence="2">DSM 24729</strain>
    </source>
</reference>
<accession>A0A1G7HJE4</accession>
<keyword evidence="2" id="KW-1185">Reference proteome</keyword>
<name>A0A1G7HJE4_9FLAO</name>
<organism evidence="1 2">
    <name type="scientific">Cellulophaga baltica</name>
    <dbReference type="NCBI Taxonomy" id="76594"/>
    <lineage>
        <taxon>Bacteria</taxon>
        <taxon>Pseudomonadati</taxon>
        <taxon>Bacteroidota</taxon>
        <taxon>Flavobacteriia</taxon>
        <taxon>Flavobacteriales</taxon>
        <taxon>Flavobacteriaceae</taxon>
        <taxon>Cellulophaga</taxon>
    </lineage>
</organism>
<gene>
    <name evidence="1" type="ORF">SAMN04487992_106110</name>
</gene>
<dbReference type="Proteomes" id="UP000182114">
    <property type="component" value="Unassembled WGS sequence"/>
</dbReference>
<protein>
    <submittedName>
        <fullName evidence="1">Uncharacterized protein</fullName>
    </submittedName>
</protein>
<dbReference type="EMBL" id="FNBD01000006">
    <property type="protein sequence ID" value="SDF00456.1"/>
    <property type="molecule type" value="Genomic_DNA"/>
</dbReference>
<evidence type="ECO:0000313" key="1">
    <source>
        <dbReference type="EMBL" id="SDF00456.1"/>
    </source>
</evidence>